<dbReference type="OrthoDB" id="5819793at2759"/>
<gene>
    <name evidence="2" type="ORF">SVUK_LOCUS20770</name>
</gene>
<name>A0A3P7M3J7_STRVU</name>
<protein>
    <submittedName>
        <fullName evidence="2">Uncharacterized protein</fullName>
    </submittedName>
</protein>
<evidence type="ECO:0000256" key="1">
    <source>
        <dbReference type="SAM" id="MobiDB-lite"/>
    </source>
</evidence>
<feature type="compositionally biased region" description="Low complexity" evidence="1">
    <location>
        <begin position="98"/>
        <end position="116"/>
    </location>
</feature>
<feature type="compositionally biased region" description="Low complexity" evidence="1">
    <location>
        <begin position="33"/>
        <end position="44"/>
    </location>
</feature>
<keyword evidence="3" id="KW-1185">Reference proteome</keyword>
<feature type="region of interest" description="Disordered" evidence="1">
    <location>
        <begin position="95"/>
        <end position="116"/>
    </location>
</feature>
<feature type="non-terminal residue" evidence="2">
    <location>
        <position position="116"/>
    </location>
</feature>
<sequence length="116" mass="12455">MTGPDEEEPVLDVKPQQFDKEGSVTTEDGFTDASSVSVASPSTSGHRHRPGAFRRCLPAKKEAGRKGQYIAQTLRELSPEVSSMKILEITKVLHTPMSSTSNASPKPSSSKTPQTA</sequence>
<dbReference type="Proteomes" id="UP000270094">
    <property type="component" value="Unassembled WGS sequence"/>
</dbReference>
<feature type="compositionally biased region" description="Acidic residues" evidence="1">
    <location>
        <begin position="1"/>
        <end position="10"/>
    </location>
</feature>
<accession>A0A3P7M3J7</accession>
<evidence type="ECO:0000313" key="3">
    <source>
        <dbReference type="Proteomes" id="UP000270094"/>
    </source>
</evidence>
<proteinExistence type="predicted"/>
<evidence type="ECO:0000313" key="2">
    <source>
        <dbReference type="EMBL" id="VDM85772.1"/>
    </source>
</evidence>
<dbReference type="AlphaFoldDB" id="A0A3P7M3J7"/>
<feature type="region of interest" description="Disordered" evidence="1">
    <location>
        <begin position="1"/>
        <end position="52"/>
    </location>
</feature>
<reference evidence="2 3" key="1">
    <citation type="submission" date="2018-11" db="EMBL/GenBank/DDBJ databases">
        <authorList>
            <consortium name="Pathogen Informatics"/>
        </authorList>
    </citation>
    <scope>NUCLEOTIDE SEQUENCE [LARGE SCALE GENOMIC DNA]</scope>
</reference>
<organism evidence="2 3">
    <name type="scientific">Strongylus vulgaris</name>
    <name type="common">Blood worm</name>
    <dbReference type="NCBI Taxonomy" id="40348"/>
    <lineage>
        <taxon>Eukaryota</taxon>
        <taxon>Metazoa</taxon>
        <taxon>Ecdysozoa</taxon>
        <taxon>Nematoda</taxon>
        <taxon>Chromadorea</taxon>
        <taxon>Rhabditida</taxon>
        <taxon>Rhabditina</taxon>
        <taxon>Rhabditomorpha</taxon>
        <taxon>Strongyloidea</taxon>
        <taxon>Strongylidae</taxon>
        <taxon>Strongylus</taxon>
    </lineage>
</organism>
<dbReference type="EMBL" id="UYYB01145133">
    <property type="protein sequence ID" value="VDM85772.1"/>
    <property type="molecule type" value="Genomic_DNA"/>
</dbReference>